<dbReference type="AlphaFoldDB" id="F0JH09"/>
<name>F0JH09_9BACT</name>
<keyword evidence="3" id="KW-1185">Reference proteome</keyword>
<evidence type="ECO:0000313" key="2">
    <source>
        <dbReference type="EMBL" id="EGB13948.1"/>
    </source>
</evidence>
<dbReference type="OrthoDB" id="5378899at2"/>
<evidence type="ECO:0000313" key="3">
    <source>
        <dbReference type="Proteomes" id="UP000007845"/>
    </source>
</evidence>
<dbReference type="Pfam" id="PF21277">
    <property type="entry name" value="T6SS_VgrG3-like_C"/>
    <property type="match status" value="1"/>
</dbReference>
<dbReference type="SMR" id="F0JH09"/>
<dbReference type="EMBL" id="CP003220">
    <property type="protein sequence ID" value="EGB13948.1"/>
    <property type="molecule type" value="Genomic_DNA"/>
</dbReference>
<dbReference type="STRING" id="641491.DND132_0733"/>
<gene>
    <name evidence="2" type="ORF">DND132_0733</name>
</gene>
<dbReference type="HOGENOM" id="CLU_073006_0_0_7"/>
<dbReference type="eggNOG" id="COG1388">
    <property type="taxonomic scope" value="Bacteria"/>
</dbReference>
<dbReference type="InterPro" id="IPR049073">
    <property type="entry name" value="T6SS_VgrG3-like_C"/>
</dbReference>
<sequence>MSIGKIDGYETLNAMRTPGAGRDAGQLARQAAFENQMRMTKALFGDGADNPDEDNESFDVSMVNDTQVLEALSAISRIMRDEAGLQAAPARSAAPAQSVRETARTDVNAHVPGVLSAGFESGADGAAAVGYDRVGGTSYGTYQIASKPGTMDEFLTYLDGRRPDWADRLREAGPTDTGSTQGAMPNVWRAIAAEDPAGFNAVQHDFIARRTYDPARTMILERTGLDFDSAPPALQEVLWSTSVQHGPTGAANIFNKVIDRFLNKGREDDFNAQLIKGVYESRKDQFGSSTARVRRSVADRMDSEKQLALNMLEKMSVNRMV</sequence>
<accession>F0JH09</accession>
<dbReference type="Proteomes" id="UP000007845">
    <property type="component" value="Chromosome"/>
</dbReference>
<evidence type="ECO:0000259" key="1">
    <source>
        <dbReference type="Pfam" id="PF21277"/>
    </source>
</evidence>
<proteinExistence type="predicted"/>
<dbReference type="RefSeq" id="WP_014321376.1">
    <property type="nucleotide sequence ID" value="NC_016803.1"/>
</dbReference>
<organism evidence="2 3">
    <name type="scientific">Pseudodesulfovibrio mercurii</name>
    <dbReference type="NCBI Taxonomy" id="641491"/>
    <lineage>
        <taxon>Bacteria</taxon>
        <taxon>Pseudomonadati</taxon>
        <taxon>Thermodesulfobacteriota</taxon>
        <taxon>Desulfovibrionia</taxon>
        <taxon>Desulfovibrionales</taxon>
        <taxon>Desulfovibrionaceae</taxon>
    </lineage>
</organism>
<dbReference type="KEGG" id="ddn:DND132_0733"/>
<feature type="domain" description="Type VI secretion system spike protein VgrG3-like C-terminal" evidence="1">
    <location>
        <begin position="113"/>
        <end position="305"/>
    </location>
</feature>
<protein>
    <recommendedName>
        <fullName evidence="1">Type VI secretion system spike protein VgrG3-like C-terminal domain-containing protein</fullName>
    </recommendedName>
</protein>
<reference evidence="2 3" key="1">
    <citation type="journal article" date="2011" name="J. Bacteriol.">
        <title>Genome sequence of the mercury-methylating strain Desulfovibrio desulfuricans ND132.</title>
        <authorList>
            <person name="Brown S.D."/>
            <person name="Gilmour C.C."/>
            <person name="Kucken A.M."/>
            <person name="Wall J.D."/>
            <person name="Elias D.A."/>
            <person name="Brandt C.C."/>
            <person name="Podar M."/>
            <person name="Chertkov O."/>
            <person name="Held B."/>
            <person name="Bruce D.C."/>
            <person name="Detter J.C."/>
            <person name="Tapia R."/>
            <person name="Han C.S."/>
            <person name="Goodwin L.A."/>
            <person name="Cheng J.F."/>
            <person name="Pitluck S."/>
            <person name="Woyke T."/>
            <person name="Mikhailova N."/>
            <person name="Ivanova N.N."/>
            <person name="Han J."/>
            <person name="Lucas S."/>
            <person name="Lapidus A.L."/>
            <person name="Land M.L."/>
            <person name="Hauser L.J."/>
            <person name="Palumbo A.V."/>
        </authorList>
    </citation>
    <scope>NUCLEOTIDE SEQUENCE [LARGE SCALE GENOMIC DNA]</scope>
    <source>
        <strain evidence="2 3">ND132</strain>
    </source>
</reference>